<dbReference type="PANTHER" id="PTHR43022:SF1">
    <property type="entry name" value="PROTEIN SMF"/>
    <property type="match status" value="1"/>
</dbReference>
<feature type="domain" description="DprA winged helix" evidence="3">
    <location>
        <begin position="291"/>
        <end position="342"/>
    </location>
</feature>
<dbReference type="Pfam" id="PF17782">
    <property type="entry name" value="WHD_DprA"/>
    <property type="match status" value="1"/>
</dbReference>
<dbReference type="InterPro" id="IPR057666">
    <property type="entry name" value="DrpA_SLOG"/>
</dbReference>
<dbReference type="Proteomes" id="UP001157353">
    <property type="component" value="Unassembled WGS sequence"/>
</dbReference>
<name>A0ABQ6DZK5_9GAMM</name>
<dbReference type="PANTHER" id="PTHR43022">
    <property type="entry name" value="PROTEIN SMF"/>
    <property type="match status" value="1"/>
</dbReference>
<comment type="similarity">
    <text evidence="1">Belongs to the DprA/Smf family.</text>
</comment>
<protein>
    <submittedName>
        <fullName evidence="4">DNA processing protein DprA</fullName>
    </submittedName>
</protein>
<evidence type="ECO:0000259" key="3">
    <source>
        <dbReference type="Pfam" id="PF17782"/>
    </source>
</evidence>
<dbReference type="InterPro" id="IPR036388">
    <property type="entry name" value="WH-like_DNA-bd_sf"/>
</dbReference>
<evidence type="ECO:0000313" key="4">
    <source>
        <dbReference type="EMBL" id="GLS90444.1"/>
    </source>
</evidence>
<organism evidence="4 5">
    <name type="scientific">Psychromonas marina</name>
    <dbReference type="NCBI Taxonomy" id="88364"/>
    <lineage>
        <taxon>Bacteria</taxon>
        <taxon>Pseudomonadati</taxon>
        <taxon>Pseudomonadota</taxon>
        <taxon>Gammaproteobacteria</taxon>
        <taxon>Alteromonadales</taxon>
        <taxon>Psychromonadaceae</taxon>
        <taxon>Psychromonas</taxon>
    </lineage>
</organism>
<dbReference type="RefSeq" id="WP_284203571.1">
    <property type="nucleotide sequence ID" value="NZ_BSPQ01000004.1"/>
</dbReference>
<reference evidence="5" key="1">
    <citation type="journal article" date="2019" name="Int. J. Syst. Evol. Microbiol.">
        <title>The Global Catalogue of Microorganisms (GCM) 10K type strain sequencing project: providing services to taxonomists for standard genome sequencing and annotation.</title>
        <authorList>
            <consortium name="The Broad Institute Genomics Platform"/>
            <consortium name="The Broad Institute Genome Sequencing Center for Infectious Disease"/>
            <person name="Wu L."/>
            <person name="Ma J."/>
        </authorList>
    </citation>
    <scope>NUCLEOTIDE SEQUENCE [LARGE SCALE GENOMIC DNA]</scope>
    <source>
        <strain evidence="5">NBRC 103166</strain>
    </source>
</reference>
<dbReference type="NCBIfam" id="TIGR00732">
    <property type="entry name" value="dprA"/>
    <property type="match status" value="1"/>
</dbReference>
<dbReference type="Gene3D" id="3.40.50.450">
    <property type="match status" value="1"/>
</dbReference>
<sequence length="353" mass="39108">MVVDAIPALQKRTIFKLLSKHPLQELINLPRTTLESYRLKEAQIDALLHPNLTQIEKNIDWLQLSASRDIICFDDQRYPPQLKEISNPPLLLYVQGDIGLLSTPQVAIVGSRNSTPYGQEKAYQFARELVQSGFTVTSGMAIGIDGLAHQGALDINGKTIAVLGTGLNNIYPKRHNQLAQQIIENGLLVSEFWPDSPAIPSNFPRRNRIISGLSLGVLVVEASQRSGSLITARYANEQNRELFALPGSIDNSQACGCHQLIQQGAKLVVNSADIIEEFNFVTSLNISPIPTPLIPQSDDHALLKHIDFHLTTLEQLLSRTGLDIINLQNQLVELEITGRIEVTAEGYTRRCEK</sequence>
<comment type="caution">
    <text evidence="4">The sequence shown here is derived from an EMBL/GenBank/DDBJ whole genome shotgun (WGS) entry which is preliminary data.</text>
</comment>
<proteinExistence type="inferred from homology"/>
<evidence type="ECO:0000256" key="1">
    <source>
        <dbReference type="ARBA" id="ARBA00006525"/>
    </source>
</evidence>
<dbReference type="InterPro" id="IPR041614">
    <property type="entry name" value="DprA_WH"/>
</dbReference>
<keyword evidence="5" id="KW-1185">Reference proteome</keyword>
<dbReference type="InterPro" id="IPR003488">
    <property type="entry name" value="DprA"/>
</dbReference>
<dbReference type="SUPFAM" id="SSF102405">
    <property type="entry name" value="MCP/YpsA-like"/>
    <property type="match status" value="1"/>
</dbReference>
<dbReference type="Pfam" id="PF02481">
    <property type="entry name" value="DNA_processg_A"/>
    <property type="match status" value="1"/>
</dbReference>
<evidence type="ECO:0000259" key="2">
    <source>
        <dbReference type="Pfam" id="PF02481"/>
    </source>
</evidence>
<feature type="domain" description="Smf/DprA SLOG" evidence="2">
    <location>
        <begin position="70"/>
        <end position="278"/>
    </location>
</feature>
<evidence type="ECO:0000313" key="5">
    <source>
        <dbReference type="Proteomes" id="UP001157353"/>
    </source>
</evidence>
<dbReference type="Gene3D" id="1.10.10.10">
    <property type="entry name" value="Winged helix-like DNA-binding domain superfamily/Winged helix DNA-binding domain"/>
    <property type="match status" value="1"/>
</dbReference>
<dbReference type="EMBL" id="BSPQ01000004">
    <property type="protein sequence ID" value="GLS90444.1"/>
    <property type="molecule type" value="Genomic_DNA"/>
</dbReference>
<accession>A0ABQ6DZK5</accession>
<gene>
    <name evidence="4" type="primary">dprA</name>
    <name evidence="4" type="ORF">GCM10007916_15110</name>
</gene>